<dbReference type="Pfam" id="PF02100">
    <property type="entry name" value="ODC_AZ"/>
    <property type="match status" value="1"/>
</dbReference>
<proteinExistence type="inferred from homology"/>
<evidence type="ECO:0000256" key="5">
    <source>
        <dbReference type="ARBA" id="ARBA00022758"/>
    </source>
</evidence>
<keyword evidence="8" id="KW-1185">Reference proteome</keyword>
<dbReference type="GO" id="GO:0005634">
    <property type="term" value="C:nucleus"/>
    <property type="evidence" value="ECO:0007669"/>
    <property type="project" value="TreeGrafter"/>
</dbReference>
<protein>
    <recommendedName>
        <fullName evidence="4">Ornithine decarboxylase antizyme</fullName>
    </recommendedName>
</protein>
<comment type="similarity">
    <text evidence="2">Belongs to the ODC antizyme family.</text>
</comment>
<dbReference type="InterPro" id="IPR016181">
    <property type="entry name" value="Acyl_CoA_acyltransferase"/>
</dbReference>
<evidence type="ECO:0000256" key="3">
    <source>
        <dbReference type="ARBA" id="ARBA00011486"/>
    </source>
</evidence>
<feature type="region of interest" description="Disordered" evidence="6">
    <location>
        <begin position="100"/>
        <end position="126"/>
    </location>
</feature>
<dbReference type="GO" id="GO:0045732">
    <property type="term" value="P:positive regulation of protein catabolic process"/>
    <property type="evidence" value="ECO:0007669"/>
    <property type="project" value="TreeGrafter"/>
</dbReference>
<dbReference type="SUPFAM" id="SSF55729">
    <property type="entry name" value="Acyl-CoA N-acyltransferases (Nat)"/>
    <property type="match status" value="1"/>
</dbReference>
<dbReference type="AlphaFoldDB" id="A0A9P7Y0Z3"/>
<dbReference type="PANTHER" id="PTHR10279">
    <property type="entry name" value="ORNITHINE DECARBOXYLASE ANTIZYME"/>
    <property type="match status" value="1"/>
</dbReference>
<evidence type="ECO:0000313" key="7">
    <source>
        <dbReference type="EMBL" id="KAG9070806.1"/>
    </source>
</evidence>
<organism evidence="7 8">
    <name type="scientific">Linnemannia hyalina</name>
    <dbReference type="NCBI Taxonomy" id="64524"/>
    <lineage>
        <taxon>Eukaryota</taxon>
        <taxon>Fungi</taxon>
        <taxon>Fungi incertae sedis</taxon>
        <taxon>Mucoromycota</taxon>
        <taxon>Mortierellomycotina</taxon>
        <taxon>Mortierellomycetes</taxon>
        <taxon>Mortierellales</taxon>
        <taxon>Mortierellaceae</taxon>
        <taxon>Linnemannia</taxon>
    </lineage>
</organism>
<dbReference type="GO" id="GO:0008073">
    <property type="term" value="F:ornithine decarboxylase inhibitor activity"/>
    <property type="evidence" value="ECO:0007669"/>
    <property type="project" value="InterPro"/>
</dbReference>
<sequence>MEGLDNSNAATVNTNTNSSSTASNSALLAFNLPLDSFASAPTPTQRSMNPGVLAICLTNESSGDANCYVYSTLEGSKRRASEQSRQVGILKATASFVREMNPHPTTTTAPFDDAGHPSPTYSSGVGGIEGSFGDEVDIRTRVDATLTITSNDDKMNTWFGFKSGGALYLRGDGWDDMDIRESIVAALELAEEQLECTSVYLCLEKSNPHLTQLTHALLYATFQLVTPGVLPHADPKYLVMGIDF</sequence>
<evidence type="ECO:0000313" key="8">
    <source>
        <dbReference type="Proteomes" id="UP000707451"/>
    </source>
</evidence>
<dbReference type="Gene3D" id="3.40.630.60">
    <property type="match status" value="1"/>
</dbReference>
<accession>A0A9P7Y0Z3</accession>
<dbReference type="GO" id="GO:0005737">
    <property type="term" value="C:cytoplasm"/>
    <property type="evidence" value="ECO:0007669"/>
    <property type="project" value="TreeGrafter"/>
</dbReference>
<dbReference type="PANTHER" id="PTHR10279:SF10">
    <property type="entry name" value="ORNITHINE DECARBOXYLASE ANTIZYME"/>
    <property type="match status" value="1"/>
</dbReference>
<dbReference type="Proteomes" id="UP000707451">
    <property type="component" value="Unassembled WGS sequence"/>
</dbReference>
<dbReference type="InterPro" id="IPR002993">
    <property type="entry name" value="ODC_AZ"/>
</dbReference>
<feature type="region of interest" description="Disordered" evidence="6">
    <location>
        <begin position="1"/>
        <end position="21"/>
    </location>
</feature>
<evidence type="ECO:0000256" key="4">
    <source>
        <dbReference type="ARBA" id="ARBA00017712"/>
    </source>
</evidence>
<dbReference type="InterPro" id="IPR038581">
    <property type="entry name" value="ODC_AZ_sf"/>
</dbReference>
<dbReference type="EMBL" id="JAHRHY010000003">
    <property type="protein sequence ID" value="KAG9070806.1"/>
    <property type="molecule type" value="Genomic_DNA"/>
</dbReference>
<comment type="function">
    <text evidence="1">Ornithine decarboxylase (ODC) antizyme protein that negatively regulates ODC activity and intracellular polyamine biosynthesis in response to increased intracellular polyamine levels. Binds to ODC monomers, inhibiting the assembly of the functional ODC homodimer, and targets the monomers for ubiquitin-independent proteolytic destruction by the 26S proteasome.</text>
</comment>
<gene>
    <name evidence="7" type="ORF">KI688_008347</name>
</gene>
<dbReference type="OrthoDB" id="5959761at2759"/>
<dbReference type="GO" id="GO:0075523">
    <property type="term" value="P:viral translational frameshifting"/>
    <property type="evidence" value="ECO:0007669"/>
    <property type="project" value="UniProtKB-KW"/>
</dbReference>
<name>A0A9P7Y0Z3_9FUNG</name>
<evidence type="ECO:0000256" key="1">
    <source>
        <dbReference type="ARBA" id="ARBA00002307"/>
    </source>
</evidence>
<comment type="caution">
    <text evidence="7">The sequence shown here is derived from an EMBL/GenBank/DDBJ whole genome shotgun (WGS) entry which is preliminary data.</text>
</comment>
<evidence type="ECO:0000256" key="6">
    <source>
        <dbReference type="SAM" id="MobiDB-lite"/>
    </source>
</evidence>
<comment type="subunit">
    <text evidence="3">Interacts with ODC and thereby sterically blocks ODC homodimerization.</text>
</comment>
<evidence type="ECO:0000256" key="2">
    <source>
        <dbReference type="ARBA" id="ARBA00008796"/>
    </source>
</evidence>
<reference evidence="7" key="1">
    <citation type="submission" date="2021-06" db="EMBL/GenBank/DDBJ databases">
        <title>Genome Sequence of Mortierella hyaline Strain SCG-10, a Cold-Adapted, Nitrate-Reducing Fungus Isolated from Soil in Minnesota, USA.</title>
        <authorList>
            <person name="Aldossari N."/>
        </authorList>
    </citation>
    <scope>NUCLEOTIDE SEQUENCE</scope>
    <source>
        <strain evidence="7">SCG-10</strain>
    </source>
</reference>
<keyword evidence="5" id="KW-0688">Ribosomal frameshifting</keyword>